<dbReference type="AlphaFoldDB" id="A0A369IZB5"/>
<feature type="transmembrane region" description="Helical" evidence="2">
    <location>
        <begin position="170"/>
        <end position="194"/>
    </location>
</feature>
<evidence type="ECO:0000313" key="4">
    <source>
        <dbReference type="EMBL" id="RDB15068.1"/>
    </source>
</evidence>
<gene>
    <name evidence="4" type="ORF">Hypma_005447</name>
</gene>
<dbReference type="Proteomes" id="UP000076154">
    <property type="component" value="Unassembled WGS sequence"/>
</dbReference>
<name>A0A369IZB5_HYPMA</name>
<proteinExistence type="predicted"/>
<feature type="region of interest" description="Disordered" evidence="1">
    <location>
        <begin position="293"/>
        <end position="313"/>
    </location>
</feature>
<evidence type="ECO:0000256" key="2">
    <source>
        <dbReference type="SAM" id="Phobius"/>
    </source>
</evidence>
<feature type="transmembrane region" description="Helical" evidence="2">
    <location>
        <begin position="99"/>
        <end position="119"/>
    </location>
</feature>
<organism evidence="4 5">
    <name type="scientific">Hypsizygus marmoreus</name>
    <name type="common">White beech mushroom</name>
    <name type="synonym">Agaricus marmoreus</name>
    <dbReference type="NCBI Taxonomy" id="39966"/>
    <lineage>
        <taxon>Eukaryota</taxon>
        <taxon>Fungi</taxon>
        <taxon>Dikarya</taxon>
        <taxon>Basidiomycota</taxon>
        <taxon>Agaricomycotina</taxon>
        <taxon>Agaricomycetes</taxon>
        <taxon>Agaricomycetidae</taxon>
        <taxon>Agaricales</taxon>
        <taxon>Tricholomatineae</taxon>
        <taxon>Lyophyllaceae</taxon>
        <taxon>Hypsizygus</taxon>
    </lineage>
</organism>
<dbReference type="EMBL" id="LUEZ02000223">
    <property type="protein sequence ID" value="RDB15068.1"/>
    <property type="molecule type" value="Genomic_DNA"/>
</dbReference>
<keyword evidence="2" id="KW-0472">Membrane</keyword>
<dbReference type="STRING" id="39966.A0A369IZB5"/>
<dbReference type="InterPro" id="IPR045339">
    <property type="entry name" value="DUF6534"/>
</dbReference>
<keyword evidence="2" id="KW-1133">Transmembrane helix</keyword>
<feature type="transmembrane region" description="Helical" evidence="2">
    <location>
        <begin position="131"/>
        <end position="150"/>
    </location>
</feature>
<feature type="transmembrane region" description="Helical" evidence="2">
    <location>
        <begin position="23"/>
        <end position="48"/>
    </location>
</feature>
<feature type="transmembrane region" description="Helical" evidence="2">
    <location>
        <begin position="214"/>
        <end position="236"/>
    </location>
</feature>
<evidence type="ECO:0000256" key="1">
    <source>
        <dbReference type="SAM" id="MobiDB-lite"/>
    </source>
</evidence>
<comment type="caution">
    <text evidence="4">The sequence shown here is derived from an EMBL/GenBank/DDBJ whole genome shotgun (WGS) entry which is preliminary data.</text>
</comment>
<sequence length="341" mass="38627">MPWPTFAGTSTMEGYAIDIPTTFGALLLGGLFASVLAGTVLIQVYAYFRLYPNDIPQLKVLISFVWLLDTCQTTFIWAALWDYFINFYGDAPKIDRLPWSISMTILFTAVLTFAVHCFYVHRIYRLSHKNLWITLPPAILAAARLVSAIATTDRTLHLKFFSSFRNSLWWLFTLGLALSSCVDVLITATLCFLLQSNRVGTSSLNLVIDSLIRYAFEAGSLTCLGTLVSMICWLTMRNNLIWLGVYFAVSKFHATSLLVILNTREEHRSARNHMSSDRDFPVLQLDTRRKRNTGDMLGSRSIPPESPIGSDFDSKQRVMINVQRSVHHDISDEPKSQCEFN</sequence>
<feature type="domain" description="DUF6534" evidence="3">
    <location>
        <begin position="180"/>
        <end position="265"/>
    </location>
</feature>
<keyword evidence="5" id="KW-1185">Reference proteome</keyword>
<evidence type="ECO:0000313" key="5">
    <source>
        <dbReference type="Proteomes" id="UP000076154"/>
    </source>
</evidence>
<protein>
    <recommendedName>
        <fullName evidence="3">DUF6534 domain-containing protein</fullName>
    </recommendedName>
</protein>
<dbReference type="OrthoDB" id="3206554at2759"/>
<dbReference type="PANTHER" id="PTHR40465">
    <property type="entry name" value="CHROMOSOME 1, WHOLE GENOME SHOTGUN SEQUENCE"/>
    <property type="match status" value="1"/>
</dbReference>
<keyword evidence="2" id="KW-0812">Transmembrane</keyword>
<dbReference type="InParanoid" id="A0A369IZB5"/>
<feature type="transmembrane region" description="Helical" evidence="2">
    <location>
        <begin position="242"/>
        <end position="261"/>
    </location>
</feature>
<reference evidence="4" key="1">
    <citation type="submission" date="2018-04" db="EMBL/GenBank/DDBJ databases">
        <title>Whole genome sequencing of Hypsizygus marmoreus.</title>
        <authorList>
            <person name="Choi I.-G."/>
            <person name="Min B."/>
            <person name="Kim J.-G."/>
            <person name="Kim S."/>
            <person name="Oh Y.-L."/>
            <person name="Kong W.-S."/>
            <person name="Park H."/>
            <person name="Jeong J."/>
            <person name="Song E.-S."/>
        </authorList>
    </citation>
    <scope>NUCLEOTIDE SEQUENCE [LARGE SCALE GENOMIC DNA]</scope>
    <source>
        <strain evidence="4">51987-8</strain>
    </source>
</reference>
<evidence type="ECO:0000259" key="3">
    <source>
        <dbReference type="Pfam" id="PF20152"/>
    </source>
</evidence>
<dbReference type="PANTHER" id="PTHR40465:SF1">
    <property type="entry name" value="DUF6534 DOMAIN-CONTAINING PROTEIN"/>
    <property type="match status" value="1"/>
</dbReference>
<accession>A0A369IZB5</accession>
<feature type="transmembrane region" description="Helical" evidence="2">
    <location>
        <begin position="60"/>
        <end position="79"/>
    </location>
</feature>
<dbReference type="Pfam" id="PF20152">
    <property type="entry name" value="DUF6534"/>
    <property type="match status" value="1"/>
</dbReference>